<organism evidence="2 3">
    <name type="scientific">Fontimonas thermophila</name>
    <dbReference type="NCBI Taxonomy" id="1076937"/>
    <lineage>
        <taxon>Bacteria</taxon>
        <taxon>Pseudomonadati</taxon>
        <taxon>Pseudomonadota</taxon>
        <taxon>Gammaproteobacteria</taxon>
        <taxon>Nevskiales</taxon>
        <taxon>Nevskiaceae</taxon>
        <taxon>Fontimonas</taxon>
    </lineage>
</organism>
<dbReference type="AlphaFoldDB" id="A0A1I2IYQ4"/>
<keyword evidence="3" id="KW-1185">Reference proteome</keyword>
<feature type="domain" description="PIN" evidence="1">
    <location>
        <begin position="1"/>
        <end position="112"/>
    </location>
</feature>
<evidence type="ECO:0000313" key="3">
    <source>
        <dbReference type="Proteomes" id="UP000199771"/>
    </source>
</evidence>
<accession>A0A1I2IYQ4</accession>
<dbReference type="InterPro" id="IPR002716">
    <property type="entry name" value="PIN_dom"/>
</dbReference>
<reference evidence="2 3" key="1">
    <citation type="submission" date="2016-10" db="EMBL/GenBank/DDBJ databases">
        <authorList>
            <person name="de Groot N.N."/>
        </authorList>
    </citation>
    <scope>NUCLEOTIDE SEQUENCE [LARGE SCALE GENOMIC DNA]</scope>
    <source>
        <strain evidence="2 3">DSM 23609</strain>
    </source>
</reference>
<dbReference type="EMBL" id="FOOC01000005">
    <property type="protein sequence ID" value="SFF47565.1"/>
    <property type="molecule type" value="Genomic_DNA"/>
</dbReference>
<dbReference type="PANTHER" id="PTHR34610:SF3">
    <property type="entry name" value="SSL7007 PROTEIN"/>
    <property type="match status" value="1"/>
</dbReference>
<protein>
    <submittedName>
        <fullName evidence="2">Putative toxin-antitoxin system toxin component, PIN family</fullName>
    </submittedName>
</protein>
<dbReference type="SMART" id="SM00670">
    <property type="entry name" value="PINc"/>
    <property type="match status" value="1"/>
</dbReference>
<proteinExistence type="predicted"/>
<dbReference type="PANTHER" id="PTHR34610">
    <property type="entry name" value="SSL7007 PROTEIN"/>
    <property type="match status" value="1"/>
</dbReference>
<dbReference type="Gene3D" id="3.40.50.1010">
    <property type="entry name" value="5'-nuclease"/>
    <property type="match status" value="1"/>
</dbReference>
<dbReference type="RefSeq" id="WP_091533119.1">
    <property type="nucleotide sequence ID" value="NZ_FOOC01000005.1"/>
</dbReference>
<dbReference type="InterPro" id="IPR029060">
    <property type="entry name" value="PIN-like_dom_sf"/>
</dbReference>
<gene>
    <name evidence="2" type="ORF">SAMN04488120_10561</name>
</gene>
<name>A0A1I2IYQ4_9GAMM</name>
<dbReference type="Pfam" id="PF13470">
    <property type="entry name" value="PIN_3"/>
    <property type="match status" value="1"/>
</dbReference>
<dbReference type="STRING" id="1076937.SAMN04488120_10561"/>
<dbReference type="NCBIfam" id="TIGR00305">
    <property type="entry name" value="putative toxin-antitoxin system toxin component, PIN family"/>
    <property type="match status" value="1"/>
</dbReference>
<evidence type="ECO:0000313" key="2">
    <source>
        <dbReference type="EMBL" id="SFF47565.1"/>
    </source>
</evidence>
<sequence length="135" mass="14471">MRVFLDTNVWLAARFGRGLCAELLELLVANEAELLVDAQVLSEFRRIAANKFGVPEPVLRKAERFFAEFVTLVPSAPRPLAGVADPDDAPIVAAALAASADLFVTGDKALIALGAVETMPIVEPRAAYLRLRGLA</sequence>
<dbReference type="SUPFAM" id="SSF88723">
    <property type="entry name" value="PIN domain-like"/>
    <property type="match status" value="1"/>
</dbReference>
<dbReference type="InterPro" id="IPR002850">
    <property type="entry name" value="PIN_toxin-like"/>
</dbReference>
<evidence type="ECO:0000259" key="1">
    <source>
        <dbReference type="SMART" id="SM00670"/>
    </source>
</evidence>
<dbReference type="OrthoDB" id="9798108at2"/>
<dbReference type="Proteomes" id="UP000199771">
    <property type="component" value="Unassembled WGS sequence"/>
</dbReference>